<comment type="caution">
    <text evidence="1">The sequence shown here is derived from an EMBL/GenBank/DDBJ whole genome shotgun (WGS) entry which is preliminary data.</text>
</comment>
<sequence length="107" mass="11596">MGRTPPWQDDPCPAWCVSEHDADDLPEDRFHDSSATSLPVIVRGRLGLPRTRGVDVVLTMTREAGTREDWLHVSAPEAGLRGFTLTAESARRLGQALIEATDSAGAT</sequence>
<evidence type="ECO:0000313" key="1">
    <source>
        <dbReference type="EMBL" id="GAA1111784.1"/>
    </source>
</evidence>
<dbReference type="InterPro" id="IPR054202">
    <property type="entry name" value="DUF6907"/>
</dbReference>
<keyword evidence="2" id="KW-1185">Reference proteome</keyword>
<dbReference type="EMBL" id="BAAALG010000013">
    <property type="protein sequence ID" value="GAA1111784.1"/>
    <property type="molecule type" value="Genomic_DNA"/>
</dbReference>
<gene>
    <name evidence="1" type="ORF">GCM10009668_36550</name>
</gene>
<proteinExistence type="predicted"/>
<reference evidence="1 2" key="1">
    <citation type="journal article" date="2019" name="Int. J. Syst. Evol. Microbiol.">
        <title>The Global Catalogue of Microorganisms (GCM) 10K type strain sequencing project: providing services to taxonomists for standard genome sequencing and annotation.</title>
        <authorList>
            <consortium name="The Broad Institute Genomics Platform"/>
            <consortium name="The Broad Institute Genome Sequencing Center for Infectious Disease"/>
            <person name="Wu L."/>
            <person name="Ma J."/>
        </authorList>
    </citation>
    <scope>NUCLEOTIDE SEQUENCE [LARGE SCALE GENOMIC DNA]</scope>
    <source>
        <strain evidence="1 2">JCM 13008</strain>
    </source>
</reference>
<evidence type="ECO:0000313" key="2">
    <source>
        <dbReference type="Proteomes" id="UP001501581"/>
    </source>
</evidence>
<dbReference type="Proteomes" id="UP001501581">
    <property type="component" value="Unassembled WGS sequence"/>
</dbReference>
<name>A0ABN1U270_9ACTN</name>
<organism evidence="1 2">
    <name type="scientific">Nocardioides dubius</name>
    <dbReference type="NCBI Taxonomy" id="317019"/>
    <lineage>
        <taxon>Bacteria</taxon>
        <taxon>Bacillati</taxon>
        <taxon>Actinomycetota</taxon>
        <taxon>Actinomycetes</taxon>
        <taxon>Propionibacteriales</taxon>
        <taxon>Nocardioidaceae</taxon>
        <taxon>Nocardioides</taxon>
    </lineage>
</organism>
<dbReference type="Pfam" id="PF21848">
    <property type="entry name" value="DUF6907"/>
    <property type="match status" value="1"/>
</dbReference>
<protein>
    <submittedName>
        <fullName evidence="1">Uncharacterized protein</fullName>
    </submittedName>
</protein>
<dbReference type="RefSeq" id="WP_343996317.1">
    <property type="nucleotide sequence ID" value="NZ_BAAALG010000013.1"/>
</dbReference>
<accession>A0ABN1U270</accession>